<dbReference type="InterPro" id="IPR029058">
    <property type="entry name" value="AB_hydrolase_fold"/>
</dbReference>
<evidence type="ECO:0000256" key="1">
    <source>
        <dbReference type="ARBA" id="ARBA00022729"/>
    </source>
</evidence>
<dbReference type="Pfam" id="PF00756">
    <property type="entry name" value="Esterase"/>
    <property type="match status" value="1"/>
</dbReference>
<keyword evidence="1" id="KW-0732">Signal</keyword>
<sequence>MRRRTLLAGAGATAAGLAGLGAWRRHATPATPVIPDAPVGDERLERRESAARGRTVDFYTAVPAGHGDGRGLPVLLVLHGASKTAADFPALGLARFATDSVRRGNAPFVLAGATGGRLSWRPSGPDDPQAMVHEEVPAWCAARGFDTSRISVCGWSMGGYGALLLAQTFPGFVRSVAAFSPAVSPGDAVFTRTDALRGVPVGLWCGTEDGLLADVRALERALPQPKAAGSYGAGRHNFGYWSTCLPAACDLVARLNG</sequence>
<dbReference type="GO" id="GO:0016787">
    <property type="term" value="F:hydrolase activity"/>
    <property type="evidence" value="ECO:0007669"/>
    <property type="project" value="UniProtKB-KW"/>
</dbReference>
<dbReference type="RefSeq" id="WP_203770496.1">
    <property type="nucleotide sequence ID" value="NZ_BAAAYJ010000024.1"/>
</dbReference>
<dbReference type="AlphaFoldDB" id="A0A919JJ55"/>
<gene>
    <name evidence="3" type="ORF">Ani05nite_41520</name>
</gene>
<dbReference type="SUPFAM" id="SSF53474">
    <property type="entry name" value="alpha/beta-Hydrolases"/>
    <property type="match status" value="1"/>
</dbReference>
<dbReference type="Gene3D" id="3.40.50.1820">
    <property type="entry name" value="alpha/beta hydrolase"/>
    <property type="match status" value="1"/>
</dbReference>
<keyword evidence="2" id="KW-0378">Hydrolase</keyword>
<evidence type="ECO:0000313" key="3">
    <source>
        <dbReference type="EMBL" id="GIE50618.1"/>
    </source>
</evidence>
<comment type="caution">
    <text evidence="3">The sequence shown here is derived from an EMBL/GenBank/DDBJ whole genome shotgun (WGS) entry which is preliminary data.</text>
</comment>
<dbReference type="EMBL" id="BOMQ01000051">
    <property type="protein sequence ID" value="GIE50618.1"/>
    <property type="molecule type" value="Genomic_DNA"/>
</dbReference>
<organism evidence="3 4">
    <name type="scientific">Actinoplanes nipponensis</name>
    <dbReference type="NCBI Taxonomy" id="135950"/>
    <lineage>
        <taxon>Bacteria</taxon>
        <taxon>Bacillati</taxon>
        <taxon>Actinomycetota</taxon>
        <taxon>Actinomycetes</taxon>
        <taxon>Micromonosporales</taxon>
        <taxon>Micromonosporaceae</taxon>
        <taxon>Actinoplanes</taxon>
    </lineage>
</organism>
<evidence type="ECO:0000313" key="4">
    <source>
        <dbReference type="Proteomes" id="UP000647172"/>
    </source>
</evidence>
<dbReference type="InterPro" id="IPR000801">
    <property type="entry name" value="Esterase-like"/>
</dbReference>
<dbReference type="PANTHER" id="PTHR43037">
    <property type="entry name" value="UNNAMED PRODUCT-RELATED"/>
    <property type="match status" value="1"/>
</dbReference>
<keyword evidence="4" id="KW-1185">Reference proteome</keyword>
<protein>
    <submittedName>
        <fullName evidence="3">Esterase</fullName>
    </submittedName>
</protein>
<reference evidence="3" key="1">
    <citation type="submission" date="2021-01" db="EMBL/GenBank/DDBJ databases">
        <title>Whole genome shotgun sequence of Actinoplanes nipponensis NBRC 14063.</title>
        <authorList>
            <person name="Komaki H."/>
            <person name="Tamura T."/>
        </authorList>
    </citation>
    <scope>NUCLEOTIDE SEQUENCE</scope>
    <source>
        <strain evidence="3">NBRC 14063</strain>
    </source>
</reference>
<name>A0A919JJ55_9ACTN</name>
<dbReference type="InterPro" id="IPR050955">
    <property type="entry name" value="Plant_Biomass_Hydrol_Est"/>
</dbReference>
<dbReference type="Proteomes" id="UP000647172">
    <property type="component" value="Unassembled WGS sequence"/>
</dbReference>
<accession>A0A919JJ55</accession>
<proteinExistence type="predicted"/>
<dbReference type="PANTHER" id="PTHR43037:SF5">
    <property type="entry name" value="FERULOYL ESTERASE"/>
    <property type="match status" value="1"/>
</dbReference>
<evidence type="ECO:0000256" key="2">
    <source>
        <dbReference type="ARBA" id="ARBA00022801"/>
    </source>
</evidence>